<evidence type="ECO:0000259" key="2">
    <source>
        <dbReference type="Pfam" id="PF08327"/>
    </source>
</evidence>
<accession>A0A1H9K9E4</accession>
<dbReference type="SUPFAM" id="SSF55961">
    <property type="entry name" value="Bet v1-like"/>
    <property type="match status" value="1"/>
</dbReference>
<evidence type="ECO:0000256" key="1">
    <source>
        <dbReference type="ARBA" id="ARBA00006817"/>
    </source>
</evidence>
<comment type="similarity">
    <text evidence="1">Belongs to the AHA1 family.</text>
</comment>
<dbReference type="AlphaFoldDB" id="A0A1H9K9E4"/>
<dbReference type="EMBL" id="FOEL01000009">
    <property type="protein sequence ID" value="SEQ95739.1"/>
    <property type="molecule type" value="Genomic_DNA"/>
</dbReference>
<dbReference type="Gene3D" id="3.30.530.20">
    <property type="match status" value="1"/>
</dbReference>
<feature type="domain" description="Activator of Hsp90 ATPase homologue 1/2-like C-terminal" evidence="2">
    <location>
        <begin position="27"/>
        <end position="134"/>
    </location>
</feature>
<dbReference type="RefSeq" id="WP_008181801.1">
    <property type="nucleotide sequence ID" value="NZ_BJOM01000007.1"/>
</dbReference>
<comment type="caution">
    <text evidence="3">The sequence shown here is derived from an EMBL/GenBank/DDBJ whole genome shotgun (WGS) entry which is preliminary data.</text>
</comment>
<reference evidence="3 4" key="1">
    <citation type="submission" date="2016-10" db="EMBL/GenBank/DDBJ databases">
        <authorList>
            <person name="Varghese N."/>
            <person name="Submissions S."/>
        </authorList>
    </citation>
    <scope>NUCLEOTIDE SEQUENCE [LARGE SCALE GENOMIC DNA]</scope>
    <source>
        <strain evidence="3 4">TC-13</strain>
    </source>
</reference>
<evidence type="ECO:0000313" key="4">
    <source>
        <dbReference type="Proteomes" id="UP000199410"/>
    </source>
</evidence>
<name>A0A1H9K9E4_9BACI</name>
<dbReference type="CDD" id="cd07814">
    <property type="entry name" value="SRPBCC_CalC_Aha1-like"/>
    <property type="match status" value="1"/>
</dbReference>
<protein>
    <submittedName>
        <fullName evidence="3">Activator of Hsp90 ATPase homolog 1-like protein</fullName>
    </submittedName>
</protein>
<proteinExistence type="inferred from homology"/>
<gene>
    <name evidence="3" type="ORF">SAMN02787113_02705</name>
</gene>
<evidence type="ECO:0000313" key="3">
    <source>
        <dbReference type="EMBL" id="SEQ95739.1"/>
    </source>
</evidence>
<dbReference type="Proteomes" id="UP000199410">
    <property type="component" value="Unassembled WGS sequence"/>
</dbReference>
<dbReference type="Pfam" id="PF08327">
    <property type="entry name" value="AHSA1"/>
    <property type="match status" value="1"/>
</dbReference>
<sequence>MDSHKSIGLTKTVGYQVGVRKTFPISQQQAWSLITAEEGLNAWLGGGGNIILKPGHQYRTTVGTGEIRIVKPLLQLRLTWKKEEWQRPSTIQIRILSKENNKTTISFHQEHLANQQIREEMKRYWESRLASIEESIQKM</sequence>
<organism evidence="3 4">
    <name type="scientific">Lysinibacillus fusiformis</name>
    <dbReference type="NCBI Taxonomy" id="28031"/>
    <lineage>
        <taxon>Bacteria</taxon>
        <taxon>Bacillati</taxon>
        <taxon>Bacillota</taxon>
        <taxon>Bacilli</taxon>
        <taxon>Bacillales</taxon>
        <taxon>Bacillaceae</taxon>
        <taxon>Lysinibacillus</taxon>
    </lineage>
</organism>
<dbReference type="InterPro" id="IPR023393">
    <property type="entry name" value="START-like_dom_sf"/>
</dbReference>
<dbReference type="InterPro" id="IPR013538">
    <property type="entry name" value="ASHA1/2-like_C"/>
</dbReference>